<evidence type="ECO:0000256" key="1">
    <source>
        <dbReference type="ARBA" id="ARBA00001962"/>
    </source>
</evidence>
<dbReference type="InterPro" id="IPR001663">
    <property type="entry name" value="Rng_hydr_dOase-A"/>
</dbReference>
<protein>
    <submittedName>
        <fullName evidence="10">Rieske (2Fe-2S) domain-containing protein</fullName>
    </submittedName>
</protein>
<organism evidence="10 11">
    <name type="scientific">Streptomyces laurentii</name>
    <dbReference type="NCBI Taxonomy" id="39478"/>
    <lineage>
        <taxon>Bacteria</taxon>
        <taxon>Bacillati</taxon>
        <taxon>Actinomycetota</taxon>
        <taxon>Actinomycetes</taxon>
        <taxon>Kitasatosporales</taxon>
        <taxon>Streptomycetaceae</taxon>
        <taxon>Streptomyces</taxon>
    </lineage>
</organism>
<evidence type="ECO:0000256" key="3">
    <source>
        <dbReference type="ARBA" id="ARBA00022723"/>
    </source>
</evidence>
<dbReference type="Gene3D" id="2.102.10.10">
    <property type="entry name" value="Rieske [2Fe-2S] iron-sulphur domain"/>
    <property type="match status" value="1"/>
</dbReference>
<evidence type="ECO:0000256" key="7">
    <source>
        <dbReference type="ARBA" id="ARBA00023014"/>
    </source>
</evidence>
<dbReference type="InterPro" id="IPR029069">
    <property type="entry name" value="HotDog_dom_sf"/>
</dbReference>
<dbReference type="GO" id="GO:0005506">
    <property type="term" value="F:iron ion binding"/>
    <property type="evidence" value="ECO:0007669"/>
    <property type="project" value="InterPro"/>
</dbReference>
<keyword evidence="5" id="KW-0560">Oxidoreductase</keyword>
<keyword evidence="2" id="KW-0001">2Fe-2S</keyword>
<dbReference type="PANTHER" id="PTHR43756">
    <property type="entry name" value="CHOLINE MONOOXYGENASE, CHLOROPLASTIC"/>
    <property type="match status" value="1"/>
</dbReference>
<dbReference type="CDD" id="cd03469">
    <property type="entry name" value="Rieske_RO_Alpha_N"/>
    <property type="match status" value="1"/>
</dbReference>
<dbReference type="InterPro" id="IPR017941">
    <property type="entry name" value="Rieske_2Fe-2S"/>
</dbReference>
<dbReference type="AlphaFoldDB" id="A0A169NCM1"/>
<keyword evidence="6" id="KW-0408">Iron</keyword>
<feature type="compositionally biased region" description="Low complexity" evidence="8">
    <location>
        <begin position="394"/>
        <end position="410"/>
    </location>
</feature>
<evidence type="ECO:0000256" key="6">
    <source>
        <dbReference type="ARBA" id="ARBA00023004"/>
    </source>
</evidence>
<dbReference type="EMBL" id="AP017424">
    <property type="protein sequence ID" value="BAU83058.1"/>
    <property type="molecule type" value="Genomic_DNA"/>
</dbReference>
<evidence type="ECO:0000313" key="10">
    <source>
        <dbReference type="EMBL" id="BAU83058.1"/>
    </source>
</evidence>
<dbReference type="Proteomes" id="UP000217676">
    <property type="component" value="Chromosome"/>
</dbReference>
<dbReference type="Gene3D" id="3.10.129.10">
    <property type="entry name" value="Hotdog Thioesterase"/>
    <property type="match status" value="1"/>
</dbReference>
<dbReference type="KEGG" id="slau:SLA_2124"/>
<feature type="region of interest" description="Disordered" evidence="8">
    <location>
        <begin position="372"/>
        <end position="410"/>
    </location>
</feature>
<keyword evidence="11" id="KW-1185">Reference proteome</keyword>
<name>A0A169NCM1_STRLU</name>
<dbReference type="PRINTS" id="PR00090">
    <property type="entry name" value="RNGDIOXGNASE"/>
</dbReference>
<proteinExistence type="predicted"/>
<comment type="cofactor">
    <cofactor evidence="1">
        <name>Fe cation</name>
        <dbReference type="ChEBI" id="CHEBI:24875"/>
    </cofactor>
</comment>
<dbReference type="NCBIfam" id="TIGR00369">
    <property type="entry name" value="unchar_dom_1"/>
    <property type="match status" value="1"/>
</dbReference>
<dbReference type="SUPFAM" id="SSF55961">
    <property type="entry name" value="Bet v1-like"/>
    <property type="match status" value="1"/>
</dbReference>
<dbReference type="InterPro" id="IPR006683">
    <property type="entry name" value="Thioestr_dom"/>
</dbReference>
<dbReference type="GO" id="GO:0016289">
    <property type="term" value="F:acyl-CoA hydrolase activity"/>
    <property type="evidence" value="ECO:0007669"/>
    <property type="project" value="UniProtKB-ARBA"/>
</dbReference>
<evidence type="ECO:0000256" key="2">
    <source>
        <dbReference type="ARBA" id="ARBA00022714"/>
    </source>
</evidence>
<keyword evidence="4" id="KW-0378">Hydrolase</keyword>
<keyword evidence="3" id="KW-0479">Metal-binding</keyword>
<dbReference type="InterPro" id="IPR015879">
    <property type="entry name" value="Ring_hydroxy_dOase_asu_C_dom"/>
</dbReference>
<dbReference type="GO" id="GO:0016705">
    <property type="term" value="F:oxidoreductase activity, acting on paired donors, with incorporation or reduction of molecular oxygen"/>
    <property type="evidence" value="ECO:0007669"/>
    <property type="project" value="UniProtKB-ARBA"/>
</dbReference>
<dbReference type="InterPro" id="IPR003736">
    <property type="entry name" value="PAAI_dom"/>
</dbReference>
<dbReference type="Pfam" id="PF03061">
    <property type="entry name" value="4HBT"/>
    <property type="match status" value="1"/>
</dbReference>
<dbReference type="InterPro" id="IPR036922">
    <property type="entry name" value="Rieske_2Fe-2S_sf"/>
</dbReference>
<evidence type="ECO:0000259" key="9">
    <source>
        <dbReference type="PROSITE" id="PS51296"/>
    </source>
</evidence>
<sequence>MIKRLLALRETRRDEKMLDEVVTIPVTKYTDETLLQREIDSAFSHYPLIAGHSSALGEPGAYLTSDWDRFPYIVVRGEDGRVRAFYNQCRHRGARLADQPSGTVQNFICPFHGWVYGLDGALKGITRSHDFPGVKTCDYGLVELPATESGGLIWVGRTPGEELDIPGFLGTFHDDLVNFDVASLVRYKKTKVVKEANWKLLIKTYLEGYHVPYLHRDTLAFAFKKGVIAHDEDGPHIRLSAARTNIGEITLKAEEEWRILDYASVYYTLFPNTFFILHPDYVSINTFWPLAPDRTVWTHEMLYRDGDFPGSKGQSALAKRFEFTNDTVFDQEDFAIAENVQRSLLHGGSDHHVLGLAEGLLAMFQNTIDERLTDPDADTPTAPTTPSPPRPRDSPITGTRAPTTPTTNDRTALMTTDLTGFAHGIFKAQPFSVFLGAELTSVGPDSAEIRIANRPEIQQQHGFVHGGVLSYLADNALTFAGGLALGGDALTAEYKINYVRPAVGEVVIARAKATATTRRQAVCQCEIHVVSEQGEERLVAVAQGTIVSAGKQQD</sequence>
<gene>
    <name evidence="10" type="ORF">SLA_2124</name>
</gene>
<feature type="domain" description="Rieske" evidence="9">
    <location>
        <begin position="49"/>
        <end position="155"/>
    </location>
</feature>
<reference evidence="10 11" key="1">
    <citation type="journal article" date="2016" name="Genome Announc.">
        <title>Complete Genome Sequence of Thiostrepton-Producing Streptomyces laurentii ATCC 31255.</title>
        <authorList>
            <person name="Doi K."/>
            <person name="Fujino Y."/>
            <person name="Nagayoshi Y."/>
            <person name="Ohshima T."/>
            <person name="Ogata S."/>
        </authorList>
    </citation>
    <scope>NUCLEOTIDE SEQUENCE [LARGE SCALE GENOMIC DNA]</scope>
    <source>
        <strain evidence="10 11">ATCC 31255</strain>
    </source>
</reference>
<dbReference type="Pfam" id="PF00848">
    <property type="entry name" value="Ring_hydroxyl_A"/>
    <property type="match status" value="1"/>
</dbReference>
<dbReference type="PROSITE" id="PS51296">
    <property type="entry name" value="RIESKE"/>
    <property type="match status" value="1"/>
</dbReference>
<dbReference type="Pfam" id="PF00355">
    <property type="entry name" value="Rieske"/>
    <property type="match status" value="1"/>
</dbReference>
<keyword evidence="7" id="KW-0411">Iron-sulfur</keyword>
<dbReference type="SUPFAM" id="SSF54637">
    <property type="entry name" value="Thioesterase/thiol ester dehydrase-isomerase"/>
    <property type="match status" value="1"/>
</dbReference>
<evidence type="ECO:0000256" key="8">
    <source>
        <dbReference type="SAM" id="MobiDB-lite"/>
    </source>
</evidence>
<dbReference type="PANTHER" id="PTHR43756:SF5">
    <property type="entry name" value="CHOLINE MONOOXYGENASE, CHLOROPLASTIC"/>
    <property type="match status" value="1"/>
</dbReference>
<accession>A0A169NCM1</accession>
<evidence type="ECO:0000313" key="11">
    <source>
        <dbReference type="Proteomes" id="UP000217676"/>
    </source>
</evidence>
<dbReference type="GO" id="GO:0051537">
    <property type="term" value="F:2 iron, 2 sulfur cluster binding"/>
    <property type="evidence" value="ECO:0007669"/>
    <property type="project" value="UniProtKB-KW"/>
</dbReference>
<dbReference type="CDD" id="cd03443">
    <property type="entry name" value="PaaI_thioesterase"/>
    <property type="match status" value="1"/>
</dbReference>
<dbReference type="SUPFAM" id="SSF50022">
    <property type="entry name" value="ISP domain"/>
    <property type="match status" value="1"/>
</dbReference>
<evidence type="ECO:0000256" key="4">
    <source>
        <dbReference type="ARBA" id="ARBA00022801"/>
    </source>
</evidence>
<evidence type="ECO:0000256" key="5">
    <source>
        <dbReference type="ARBA" id="ARBA00023002"/>
    </source>
</evidence>
<dbReference type="Gene3D" id="3.90.380.10">
    <property type="entry name" value="Naphthalene 1,2-dioxygenase Alpha Subunit, Chain A, domain 1"/>
    <property type="match status" value="2"/>
</dbReference>
<dbReference type="GO" id="GO:0004497">
    <property type="term" value="F:monooxygenase activity"/>
    <property type="evidence" value="ECO:0007669"/>
    <property type="project" value="UniProtKB-ARBA"/>
</dbReference>